<gene>
    <name evidence="3" type="ORF">SADUNF_Sadunf08G0133700</name>
</gene>
<feature type="chain" id="PRO_5032589978" description="Transmembrane protein" evidence="2">
    <location>
        <begin position="31"/>
        <end position="76"/>
    </location>
</feature>
<name>A0A835MUY7_9ROSI</name>
<dbReference type="PANTHER" id="PTHR33592">
    <property type="entry name" value="TRANSMEMBRANE PROTEIN"/>
    <property type="match status" value="1"/>
</dbReference>
<evidence type="ECO:0000256" key="2">
    <source>
        <dbReference type="SAM" id="SignalP"/>
    </source>
</evidence>
<evidence type="ECO:0000256" key="1">
    <source>
        <dbReference type="SAM" id="MobiDB-lite"/>
    </source>
</evidence>
<dbReference type="AlphaFoldDB" id="A0A835MUY7"/>
<proteinExistence type="predicted"/>
<dbReference type="OrthoDB" id="1716208at2759"/>
<feature type="region of interest" description="Disordered" evidence="1">
    <location>
        <begin position="49"/>
        <end position="76"/>
    </location>
</feature>
<reference evidence="3 4" key="1">
    <citation type="submission" date="2020-10" db="EMBL/GenBank/DDBJ databases">
        <title>Plant Genome Project.</title>
        <authorList>
            <person name="Zhang R.-G."/>
        </authorList>
    </citation>
    <scope>NUCLEOTIDE SEQUENCE [LARGE SCALE GENOMIC DNA]</scope>
    <source>
        <strain evidence="3">FAFU-HL-1</strain>
        <tissue evidence="3">Leaf</tissue>
    </source>
</reference>
<dbReference type="PANTHER" id="PTHR33592:SF10">
    <property type="entry name" value="TRANSMEMBRANE PROTEIN"/>
    <property type="match status" value="1"/>
</dbReference>
<feature type="signal peptide" evidence="2">
    <location>
        <begin position="1"/>
        <end position="30"/>
    </location>
</feature>
<dbReference type="EMBL" id="JADGMS010000008">
    <property type="protein sequence ID" value="KAF9677689.1"/>
    <property type="molecule type" value="Genomic_DNA"/>
</dbReference>
<protein>
    <recommendedName>
        <fullName evidence="5">Transmembrane protein</fullName>
    </recommendedName>
</protein>
<evidence type="ECO:0000313" key="3">
    <source>
        <dbReference type="EMBL" id="KAF9677689.1"/>
    </source>
</evidence>
<keyword evidence="4" id="KW-1185">Reference proteome</keyword>
<organism evidence="3 4">
    <name type="scientific">Salix dunnii</name>
    <dbReference type="NCBI Taxonomy" id="1413687"/>
    <lineage>
        <taxon>Eukaryota</taxon>
        <taxon>Viridiplantae</taxon>
        <taxon>Streptophyta</taxon>
        <taxon>Embryophyta</taxon>
        <taxon>Tracheophyta</taxon>
        <taxon>Spermatophyta</taxon>
        <taxon>Magnoliopsida</taxon>
        <taxon>eudicotyledons</taxon>
        <taxon>Gunneridae</taxon>
        <taxon>Pentapetalae</taxon>
        <taxon>rosids</taxon>
        <taxon>fabids</taxon>
        <taxon>Malpighiales</taxon>
        <taxon>Salicaceae</taxon>
        <taxon>Saliceae</taxon>
        <taxon>Salix</taxon>
    </lineage>
</organism>
<sequence length="76" mass="8129">MAFNGKSRVTFFLTLFTILLTLGTLQCVAAMRPLHGEQMLKNHFPLMESLQRGPVPPSAGSPCSHNPGGSGNCNSN</sequence>
<dbReference type="Proteomes" id="UP000657918">
    <property type="component" value="Chromosome 8"/>
</dbReference>
<evidence type="ECO:0008006" key="5">
    <source>
        <dbReference type="Google" id="ProtNLM"/>
    </source>
</evidence>
<evidence type="ECO:0000313" key="4">
    <source>
        <dbReference type="Proteomes" id="UP000657918"/>
    </source>
</evidence>
<comment type="caution">
    <text evidence="3">The sequence shown here is derived from an EMBL/GenBank/DDBJ whole genome shotgun (WGS) entry which is preliminary data.</text>
</comment>
<keyword evidence="2" id="KW-0732">Signal</keyword>
<accession>A0A835MUY7</accession>